<evidence type="ECO:0000313" key="2">
    <source>
        <dbReference type="Proteomes" id="UP000077829"/>
    </source>
</evidence>
<accession>A0A172YUA2</accession>
<reference evidence="1 2" key="1">
    <citation type="submission" date="2016-05" db="EMBL/GenBank/DDBJ databases">
        <title>Complete genome sequence of Pseudomonas antarctica PAMC 27494.</title>
        <authorList>
            <person name="Lee J."/>
        </authorList>
    </citation>
    <scope>NUCLEOTIDE SEQUENCE [LARGE SCALE GENOMIC DNA]</scope>
    <source>
        <strain evidence="1 2">PAMC 27494</strain>
    </source>
</reference>
<dbReference type="RefSeq" id="WP_064450225.1">
    <property type="nucleotide sequence ID" value="NZ_CP015600.1"/>
</dbReference>
<dbReference type="Proteomes" id="UP000077829">
    <property type="component" value="Chromosome"/>
</dbReference>
<dbReference type="PATRIC" id="fig|219572.3.peg.297"/>
<name>A0A172YUA2_9PSED</name>
<evidence type="ECO:0000313" key="1">
    <source>
        <dbReference type="EMBL" id="ANF83741.1"/>
    </source>
</evidence>
<gene>
    <name evidence="1" type="ORF">A7J50_0292</name>
</gene>
<protein>
    <recommendedName>
        <fullName evidence="3">ATP-binding protein</fullName>
    </recommendedName>
</protein>
<dbReference type="AlphaFoldDB" id="A0A172YUA2"/>
<dbReference type="EMBL" id="CP015600">
    <property type="protein sequence ID" value="ANF83741.1"/>
    <property type="molecule type" value="Genomic_DNA"/>
</dbReference>
<proteinExistence type="predicted"/>
<evidence type="ECO:0008006" key="3">
    <source>
        <dbReference type="Google" id="ProtNLM"/>
    </source>
</evidence>
<dbReference type="STRING" id="219572.A7J50_0292"/>
<organism evidence="1 2">
    <name type="scientific">Pseudomonas antarctica</name>
    <dbReference type="NCBI Taxonomy" id="219572"/>
    <lineage>
        <taxon>Bacteria</taxon>
        <taxon>Pseudomonadati</taxon>
        <taxon>Pseudomonadota</taxon>
        <taxon>Gammaproteobacteria</taxon>
        <taxon>Pseudomonadales</taxon>
        <taxon>Pseudomonadaceae</taxon>
        <taxon>Pseudomonas</taxon>
    </lineage>
</organism>
<sequence>MKSIYLNNIRSIKSIEAALWQIFNEPQSEFKLSASETKARHGAMHDASRLQMLVTLARRNSQGLLVLHEQSNVENSINDLMSYAPGIAAVRLAKGVRVGDKIIDRREVLTAAVDKMNATDAEQYNSLITGRTIDLICVAASKVEFLRPLFFARTEKAVKEPRDMYLQMKKMLAVIAKKQASKIDIEFTRALGLFASELISNTQEHARSDHTGKLYPAHVEGLIFSLSSLNEELFSEDFKGNYHLNEYWKREISDTVGVEGKLNAIEISFFDSGPGLVGRYTGKLVTEMSLEEERAQLIKCLTHNITSKPGHFAGEGLPSVITALKKIGGLMRIRSGRMSIFNQFEPFDVKDDLFDFKDWNHEPLAPVHGAVVSFIVPIRDAS</sequence>
<dbReference type="KEGG" id="panr:A7J50_0292"/>